<organism evidence="2">
    <name type="scientific">Pseudomonas syringae CC1417</name>
    <dbReference type="NCBI Taxonomy" id="1357272"/>
    <lineage>
        <taxon>Bacteria</taxon>
        <taxon>Pseudomonadati</taxon>
        <taxon>Pseudomonadota</taxon>
        <taxon>Gammaproteobacteria</taxon>
        <taxon>Pseudomonadales</taxon>
        <taxon>Pseudomonadaceae</taxon>
        <taxon>Pseudomonas</taxon>
        <taxon>Pseudomonas syringae</taxon>
    </lineage>
</organism>
<evidence type="ECO:0000313" key="2">
    <source>
        <dbReference type="EMBL" id="XCN66009.1"/>
    </source>
</evidence>
<dbReference type="EMBL" id="CP159362">
    <property type="protein sequence ID" value="XCN66009.1"/>
    <property type="molecule type" value="Genomic_DNA"/>
</dbReference>
<reference evidence="2" key="1">
    <citation type="journal article" date="2014" name="Genome Announc.">
        <title>Draft Genome Sequences of a Phylogenetically Diverse Suite of Pseudomonas syringae Strains from Multiple Source Populations.</title>
        <authorList>
            <person name="Baltrus D.A."/>
            <person name="Yourstone S."/>
            <person name="Lind A."/>
            <person name="Guilbaud C."/>
            <person name="Sands D.C."/>
            <person name="Jones C.D."/>
            <person name="Morris C.E."/>
            <person name="Dangl J.L."/>
        </authorList>
    </citation>
    <scope>NUCLEOTIDE SEQUENCE</scope>
    <source>
        <strain evidence="2">CC1417</strain>
    </source>
</reference>
<feature type="signal peptide" evidence="1">
    <location>
        <begin position="1"/>
        <end position="27"/>
    </location>
</feature>
<accession>A0AAU8LCW4</accession>
<keyword evidence="1" id="KW-0732">Signal</keyword>
<reference evidence="2" key="2">
    <citation type="submission" date="2024-07" db="EMBL/GenBank/DDBJ databases">
        <title>A complete genome sequence for Pseudomonas syringae CC1417.</title>
        <authorList>
            <person name="Baltrus D.A."/>
        </authorList>
    </citation>
    <scope>NUCLEOTIDE SEQUENCE</scope>
    <source>
        <strain evidence="2">CC1417</strain>
    </source>
</reference>
<dbReference type="RefSeq" id="WP_032610712.1">
    <property type="nucleotide sequence ID" value="NZ_CP159362.1"/>
</dbReference>
<evidence type="ECO:0000256" key="1">
    <source>
        <dbReference type="SAM" id="SignalP"/>
    </source>
</evidence>
<gene>
    <name evidence="2" type="ORF">N011_16025</name>
</gene>
<feature type="chain" id="PRO_5043414665" evidence="1">
    <location>
        <begin position="28"/>
        <end position="305"/>
    </location>
</feature>
<dbReference type="PROSITE" id="PS51257">
    <property type="entry name" value="PROKAR_LIPOPROTEIN"/>
    <property type="match status" value="1"/>
</dbReference>
<name>A0AAU8LCW4_PSESX</name>
<protein>
    <submittedName>
        <fullName evidence="2">Fibronectin type III domain-containing protein</fullName>
    </submittedName>
</protein>
<sequence length="305" mass="33844">MKNNNKSATCRLLVSGLFLAMSCHALAQGESGQGSAGQAIPQVSSELSADTQNTVALSDKIHQISQTLDSVSAVHHYSFTALRGQNVLLTTPGSHYNKLWTVDYQVDDGAWTPKRHSGAERISGLKPGARVTVRVRAVEGVEFEKAEYKIVFGSFPHMSYDLHNEKGILEISAIQKNREGFFASQGFKEATLEASFTDSKAYPLEGGLLGFVLTTGSGEVVPRVFESDKHGRIAQLIEFKRCEGGWLADDVYENVEKARHTWSTRYQVGHYIAENMLPAQLADNVHVFNFAHLCKRWLTNWSRRP</sequence>
<dbReference type="AlphaFoldDB" id="A0AAU8LCW4"/>
<proteinExistence type="predicted"/>